<dbReference type="InterPro" id="IPR009081">
    <property type="entry name" value="PP-bd_ACP"/>
</dbReference>
<protein>
    <recommendedName>
        <fullName evidence="9">10-formyltetrahydrofolate dehydrogenase</fullName>
        <ecNumber evidence="9">1.5.1.6</ecNumber>
    </recommendedName>
</protein>
<evidence type="ECO:0000259" key="16">
    <source>
        <dbReference type="PROSITE" id="PS50075"/>
    </source>
</evidence>
<dbReference type="InterPro" id="IPR029510">
    <property type="entry name" value="Ald_DH_CS_GLU"/>
</dbReference>
<dbReference type="SUPFAM" id="SSF47336">
    <property type="entry name" value="ACP-like"/>
    <property type="match status" value="1"/>
</dbReference>
<evidence type="ECO:0000313" key="18">
    <source>
        <dbReference type="Proteomes" id="UP000749559"/>
    </source>
</evidence>
<dbReference type="InterPro" id="IPR011034">
    <property type="entry name" value="Formyl_transferase-like_C_sf"/>
</dbReference>
<dbReference type="EC" id="1.5.1.6" evidence="9"/>
<evidence type="ECO:0000313" key="17">
    <source>
        <dbReference type="EMBL" id="CAH1782840.1"/>
    </source>
</evidence>
<dbReference type="CDD" id="cd08703">
    <property type="entry name" value="FDH_Hydrolase_C"/>
    <property type="match status" value="1"/>
</dbReference>
<evidence type="ECO:0000256" key="6">
    <source>
        <dbReference type="ARBA" id="ARBA00022857"/>
    </source>
</evidence>
<dbReference type="PROSITE" id="PS00687">
    <property type="entry name" value="ALDEHYDE_DEHYDR_GLU"/>
    <property type="match status" value="1"/>
</dbReference>
<dbReference type="PANTHER" id="PTHR11699">
    <property type="entry name" value="ALDEHYDE DEHYDROGENASE-RELATED"/>
    <property type="match status" value="1"/>
</dbReference>
<dbReference type="Gene3D" id="3.10.25.10">
    <property type="entry name" value="Formyl transferase, C-terminal domain"/>
    <property type="match status" value="1"/>
</dbReference>
<evidence type="ECO:0000256" key="12">
    <source>
        <dbReference type="PIRSR" id="PIRSR036489-3"/>
    </source>
</evidence>
<dbReference type="Gene3D" id="3.40.309.10">
    <property type="entry name" value="Aldehyde Dehydrogenase, Chain A, domain 2"/>
    <property type="match status" value="1"/>
</dbReference>
<dbReference type="InterPro" id="IPR005793">
    <property type="entry name" value="Formyl_trans_C"/>
</dbReference>
<comment type="similarity">
    <text evidence="2 9">In the N-terminal section; belongs to the GART family.</text>
</comment>
<comment type="catalytic activity">
    <reaction evidence="8">
        <text>(6R)-10-formyltetrahydrofolate + NADP(+) + H2O = (6S)-5,6,7,8-tetrahydrofolate + CO2 + NADPH + H(+)</text>
        <dbReference type="Rhea" id="RHEA:10180"/>
        <dbReference type="ChEBI" id="CHEBI:15377"/>
        <dbReference type="ChEBI" id="CHEBI:15378"/>
        <dbReference type="ChEBI" id="CHEBI:16526"/>
        <dbReference type="ChEBI" id="CHEBI:57453"/>
        <dbReference type="ChEBI" id="CHEBI:57783"/>
        <dbReference type="ChEBI" id="CHEBI:58349"/>
        <dbReference type="ChEBI" id="CHEBI:195366"/>
        <dbReference type="EC" id="1.5.1.6"/>
    </reaction>
    <physiologicalReaction direction="left-to-right" evidence="8">
        <dbReference type="Rhea" id="RHEA:10181"/>
    </physiologicalReaction>
</comment>
<dbReference type="GO" id="GO:0016155">
    <property type="term" value="F:formyltetrahydrofolate dehydrogenase activity"/>
    <property type="evidence" value="ECO:0007669"/>
    <property type="project" value="UniProtKB-UniRule"/>
</dbReference>
<dbReference type="InterPro" id="IPR001555">
    <property type="entry name" value="GART_AS"/>
</dbReference>
<dbReference type="FunFam" id="1.10.1200.10:FF:000002">
    <property type="entry name" value="10-formyltetrahydrofolate dehydrogenase"/>
    <property type="match status" value="1"/>
</dbReference>
<evidence type="ECO:0000256" key="1">
    <source>
        <dbReference type="ARBA" id="ARBA00007995"/>
    </source>
</evidence>
<dbReference type="SUPFAM" id="SSF53328">
    <property type="entry name" value="Formyltransferase"/>
    <property type="match status" value="1"/>
</dbReference>
<evidence type="ECO:0000256" key="8">
    <source>
        <dbReference type="ARBA" id="ARBA00048239"/>
    </source>
</evidence>
<comment type="similarity">
    <text evidence="1 9">In the C-terminal section; belongs to the aldehyde dehydrogenase family. ALDH1L subfamily.</text>
</comment>
<proteinExistence type="inferred from homology"/>
<dbReference type="EMBL" id="CAIIXF020000005">
    <property type="protein sequence ID" value="CAH1782840.1"/>
    <property type="molecule type" value="Genomic_DNA"/>
</dbReference>
<reference evidence="17" key="1">
    <citation type="submission" date="2022-03" db="EMBL/GenBank/DDBJ databases">
        <authorList>
            <person name="Martin C."/>
        </authorList>
    </citation>
    <scope>NUCLEOTIDE SEQUENCE</scope>
</reference>
<keyword evidence="6 9" id="KW-0521">NADP</keyword>
<dbReference type="Gene3D" id="3.40.50.170">
    <property type="entry name" value="Formyl transferase, N-terminal domain"/>
    <property type="match status" value="1"/>
</dbReference>
<feature type="active site" description="Proton donor" evidence="10">
    <location>
        <position position="721"/>
    </location>
</feature>
<dbReference type="InterPro" id="IPR002376">
    <property type="entry name" value="Formyl_transf_N"/>
</dbReference>
<dbReference type="CDD" id="cd08647">
    <property type="entry name" value="FMT_core_FDH_N"/>
    <property type="match status" value="1"/>
</dbReference>
<evidence type="ECO:0000256" key="13">
    <source>
        <dbReference type="PIRSR" id="PIRSR036489-4"/>
    </source>
</evidence>
<feature type="binding site" evidence="12">
    <location>
        <begin position="645"/>
        <end position="650"/>
    </location>
    <ligand>
        <name>NADP(+)</name>
        <dbReference type="ChEBI" id="CHEBI:58349"/>
    </ligand>
</feature>
<dbReference type="InterPro" id="IPR016162">
    <property type="entry name" value="Ald_DH_N"/>
</dbReference>
<keyword evidence="5 9" id="KW-0554">One-carbon metabolism</keyword>
<dbReference type="FunFam" id="3.40.605.10:FF:000026">
    <property type="entry name" value="Aldehyde dehydrogenase, putative"/>
    <property type="match status" value="1"/>
</dbReference>
<dbReference type="FunFam" id="3.10.25.10:FF:000002">
    <property type="entry name" value="10-formyltetrahydrofolate dehydrogenase"/>
    <property type="match status" value="1"/>
</dbReference>
<dbReference type="InterPro" id="IPR011407">
    <property type="entry name" value="10_FTHF_DH"/>
</dbReference>
<comment type="similarity">
    <text evidence="15">Belongs to the aldehyde dehydrogenase family.</text>
</comment>
<dbReference type="InterPro" id="IPR015590">
    <property type="entry name" value="Aldehyde_DH_dom"/>
</dbReference>
<dbReference type="SUPFAM" id="SSF53720">
    <property type="entry name" value="ALDH-like"/>
    <property type="match status" value="1"/>
</dbReference>
<evidence type="ECO:0000256" key="14">
    <source>
        <dbReference type="PROSITE-ProRule" id="PRU10007"/>
    </source>
</evidence>
<feature type="domain" description="Carrier" evidence="16">
    <location>
        <begin position="335"/>
        <end position="411"/>
    </location>
</feature>
<dbReference type="FunFam" id="3.40.309.10:FF:000008">
    <property type="entry name" value="Cytosolic 10-formyltetrahydrofolate dehydrogenase"/>
    <property type="match status" value="1"/>
</dbReference>
<dbReference type="PIRSF" id="PIRSF036489">
    <property type="entry name" value="10-FTHFDH"/>
    <property type="match status" value="1"/>
</dbReference>
<dbReference type="Proteomes" id="UP000749559">
    <property type="component" value="Unassembled WGS sequence"/>
</dbReference>
<dbReference type="Pfam" id="PF00551">
    <property type="entry name" value="Formyl_trans_N"/>
    <property type="match status" value="1"/>
</dbReference>
<dbReference type="PROSITE" id="PS00373">
    <property type="entry name" value="GART"/>
    <property type="match status" value="1"/>
</dbReference>
<evidence type="ECO:0000256" key="15">
    <source>
        <dbReference type="RuleBase" id="RU003345"/>
    </source>
</evidence>
<evidence type="ECO:0000256" key="2">
    <source>
        <dbReference type="ARBA" id="ARBA00010978"/>
    </source>
</evidence>
<evidence type="ECO:0000256" key="9">
    <source>
        <dbReference type="PIRNR" id="PIRNR036489"/>
    </source>
</evidence>
<keyword evidence="18" id="KW-1185">Reference proteome</keyword>
<dbReference type="InterPro" id="IPR036477">
    <property type="entry name" value="Formyl_transf_N_sf"/>
</dbReference>
<dbReference type="Pfam" id="PF02911">
    <property type="entry name" value="Formyl_trans_C"/>
    <property type="match status" value="1"/>
</dbReference>
<dbReference type="FunFam" id="3.40.605.10:FF:000050">
    <property type="entry name" value="Aldehyde dehydrogenase, mitochondrial"/>
    <property type="match status" value="1"/>
</dbReference>
<dbReference type="GO" id="GO:0009258">
    <property type="term" value="P:10-formyltetrahydrofolate catabolic process"/>
    <property type="evidence" value="ECO:0007669"/>
    <property type="project" value="UniProtKB-UniRule"/>
</dbReference>
<evidence type="ECO:0000256" key="5">
    <source>
        <dbReference type="ARBA" id="ARBA00022563"/>
    </source>
</evidence>
<dbReference type="InterPro" id="IPR016163">
    <property type="entry name" value="Ald_DH_C"/>
</dbReference>
<dbReference type="InterPro" id="IPR037022">
    <property type="entry name" value="Formyl_trans_C_sf"/>
</dbReference>
<dbReference type="PROSITE" id="PS50075">
    <property type="entry name" value="CARRIER"/>
    <property type="match status" value="1"/>
</dbReference>
<dbReference type="Pfam" id="PF00550">
    <property type="entry name" value="PP-binding"/>
    <property type="match status" value="1"/>
</dbReference>
<dbReference type="GO" id="GO:0005737">
    <property type="term" value="C:cytoplasm"/>
    <property type="evidence" value="ECO:0007669"/>
    <property type="project" value="InterPro"/>
</dbReference>
<feature type="active site" description="Proton donor" evidence="10">
    <location>
        <position position="125"/>
    </location>
</feature>
<feature type="active site" evidence="14">
    <location>
        <position position="687"/>
    </location>
</feature>
<feature type="binding site" evidence="12">
    <location>
        <begin position="612"/>
        <end position="615"/>
    </location>
    <ligand>
        <name>NADP(+)</name>
        <dbReference type="ChEBI" id="CHEBI:58349"/>
    </ligand>
</feature>
<dbReference type="GO" id="GO:0006730">
    <property type="term" value="P:one-carbon metabolic process"/>
    <property type="evidence" value="ECO:0007669"/>
    <property type="project" value="UniProtKB-KW"/>
</dbReference>
<evidence type="ECO:0000256" key="11">
    <source>
        <dbReference type="PIRSR" id="PIRSR036489-2"/>
    </source>
</evidence>
<name>A0A8S4NRW2_OWEFU</name>
<feature type="active site" description="Proton acceptor" evidence="10">
    <location>
        <position position="687"/>
    </location>
</feature>
<dbReference type="FunFam" id="3.40.50.170:FF:000002">
    <property type="entry name" value="10-formyltetrahydrofolate dehydrogenase"/>
    <property type="match status" value="1"/>
</dbReference>
<sequence>MLGARQFIRNFSTSKVSWDKLKIALIGQSQFGAEVYKVLKQKHEIVGVFTIPDIQGRADPLAQTAESDGISVFKFPRWRKKGQVLPEVLEQYQSVGANLNVMPFCSQFIPMEVITNPKHESIIYHPSILPRHRGASAINWTLICGDKKAGFSIFWADDGLDTGPLLLQRECDVTPEDTVDTLYNRFLYPEGIKAMGEAVDMIADGTAPRVVQTEDGATYDPMMKKKVAEISWDQTAESIHNFIRGNDKVPGAWAMVDGQEMTFYGSKLWSGSKPDGSTVDIPGMTSQAIVHNDGLVLFGTDGKMVNVGQLQIDGKMIKASKYGQAGDDVQLELTEEELAMADTIKTIWMGILSREDIQDDTDLFKCGAGSMDVVRLIEEIKEKCNGLQLQNDDVYMATTFAEFIQMAVFQSRGGGKKEFIFDAVHTQSNNMDLTIPYQLFINNEFVDASNGDTFETINPADESVICKVSKGTKDDVNRAVQCAKEAFYDGEWGKMNARDRGTMMFRLADLMDEHKEELATLESIDSGAVYTLALKTHIGMSIDTFRYFAGWCDKIQGKTIPINNARPNKNLTYTKREPIGVCGIITPWNYPLMMLAWKMAACLAAGNTVVLKPAQVTPLTSLKFAELAAKAGFPPGVINIITGSGSVVGQAMAEHIDIRKLGFTGSTPVGRTIMASSSANVKKISLELGGKSPLIIFNDCDMAKAVRMGCGGVFFNKGENCIAAGRIFVEESIHDEYVARVIEEIKKMKIGDPLDRSVDHGPQNHRAHLQSLLDYVRVGVEQGATLAYGGKQVDRPGLFMEPTVFTDVEDNNFIAIEESFGPIMCISKFQDGDMEGVLRRANNTEYGLASGVFTENLSKALRVADGIEAGTVFVNTYNKTDVASPFGGFKQSGFGKDLGEEALNEYMKTKAVTVEY</sequence>
<dbReference type="AlphaFoldDB" id="A0A8S4NRW2"/>
<dbReference type="GO" id="GO:0016620">
    <property type="term" value="F:oxidoreductase activity, acting on the aldehyde or oxo group of donors, NAD or NADP as acceptor"/>
    <property type="evidence" value="ECO:0007669"/>
    <property type="project" value="InterPro"/>
</dbReference>
<feature type="site" description="Essential for catalytic activity" evidence="13">
    <location>
        <position position="161"/>
    </location>
</feature>
<comment type="caution">
    <text evidence="17">The sequence shown here is derived from an EMBL/GenBank/DDBJ whole genome shotgun (WGS) entry which is preliminary data.</text>
</comment>
<organism evidence="17 18">
    <name type="scientific">Owenia fusiformis</name>
    <name type="common">Polychaete worm</name>
    <dbReference type="NCBI Taxonomy" id="6347"/>
    <lineage>
        <taxon>Eukaryota</taxon>
        <taxon>Metazoa</taxon>
        <taxon>Spiralia</taxon>
        <taxon>Lophotrochozoa</taxon>
        <taxon>Annelida</taxon>
        <taxon>Polychaeta</taxon>
        <taxon>Sedentaria</taxon>
        <taxon>Canalipalpata</taxon>
        <taxon>Sabellida</taxon>
        <taxon>Oweniida</taxon>
        <taxon>Oweniidae</taxon>
        <taxon>Owenia</taxon>
    </lineage>
</organism>
<dbReference type="Gene3D" id="3.40.605.10">
    <property type="entry name" value="Aldehyde Dehydrogenase, Chain A, domain 1"/>
    <property type="match status" value="1"/>
</dbReference>
<dbReference type="InterPro" id="IPR036736">
    <property type="entry name" value="ACP-like_sf"/>
</dbReference>
<evidence type="ECO:0000256" key="7">
    <source>
        <dbReference type="ARBA" id="ARBA00023002"/>
    </source>
</evidence>
<gene>
    <name evidence="17" type="ORF">OFUS_LOCUS9246</name>
</gene>
<keyword evidence="7 9" id="KW-0560">Oxidoreductase</keyword>
<dbReference type="SUPFAM" id="SSF50486">
    <property type="entry name" value="FMT C-terminal domain-like"/>
    <property type="match status" value="1"/>
</dbReference>
<feature type="binding site" evidence="11">
    <location>
        <begin position="107"/>
        <end position="109"/>
    </location>
    <ligand>
        <name>(6R)-10-formyltetrahydrofolate</name>
        <dbReference type="ChEBI" id="CHEBI:195366"/>
    </ligand>
</feature>
<accession>A0A8S4NRW2</accession>
<evidence type="ECO:0000256" key="3">
    <source>
        <dbReference type="ARBA" id="ARBA00022450"/>
    </source>
</evidence>
<evidence type="ECO:0000256" key="4">
    <source>
        <dbReference type="ARBA" id="ARBA00022553"/>
    </source>
</evidence>
<feature type="binding site" evidence="12">
    <location>
        <begin position="818"/>
        <end position="820"/>
    </location>
    <ligand>
        <name>NADP(+)</name>
        <dbReference type="ChEBI" id="CHEBI:58349"/>
    </ligand>
</feature>
<feature type="binding site" evidence="11">
    <location>
        <position position="161"/>
    </location>
    <ligand>
        <name>(6R)-10-formyltetrahydrofolate</name>
        <dbReference type="ChEBI" id="CHEBI:195366"/>
    </ligand>
</feature>
<dbReference type="PROSITE" id="PS00070">
    <property type="entry name" value="ALDEHYDE_DEHYDR_CYS"/>
    <property type="match status" value="1"/>
</dbReference>
<dbReference type="Pfam" id="PF00171">
    <property type="entry name" value="Aldedh"/>
    <property type="match status" value="1"/>
</dbReference>
<keyword evidence="3" id="KW-0596">Phosphopantetheine</keyword>
<feature type="binding site" evidence="12">
    <location>
        <begin position="665"/>
        <end position="666"/>
    </location>
    <ligand>
        <name>NADP(+)</name>
        <dbReference type="ChEBI" id="CHEBI:58349"/>
    </ligand>
</feature>
<dbReference type="InterPro" id="IPR016160">
    <property type="entry name" value="Ald_DH_CS_CYS"/>
</dbReference>
<evidence type="ECO:0000256" key="10">
    <source>
        <dbReference type="PIRSR" id="PIRSR036489-1"/>
    </source>
</evidence>
<dbReference type="Gene3D" id="1.10.1200.10">
    <property type="entry name" value="ACP-like"/>
    <property type="match status" value="1"/>
</dbReference>
<dbReference type="CDD" id="cd07140">
    <property type="entry name" value="ALDH_F1L_FTFDH"/>
    <property type="match status" value="1"/>
</dbReference>
<dbReference type="OrthoDB" id="310895at2759"/>
<dbReference type="InterPro" id="IPR016161">
    <property type="entry name" value="Ald_DH/histidinol_DH"/>
</dbReference>
<keyword evidence="4" id="KW-0597">Phosphoprotein</keyword>